<name>A0ABP0UYU6_9BRYO</name>
<dbReference type="Proteomes" id="UP001497512">
    <property type="component" value="Chromosome 8"/>
</dbReference>
<sequence>MPINGATKDGNHHAAGKGGTSLSLRGSKALTPFSPYIQAVNDAKADQWSPTNPDGYFLMATAESVLSFDLIHEKIRNCREVPATVGLYGNFRGGERLRNAIARMMQRTFMGVEVNPSHICISSGVTAVLDLFFFAACNPGEGCLIPAPYFPAFDNDMAIRNEVIPIPVQPGNTQTYIPTAAEMEDAVVEAAKQGINARMLLITNPGNPLGTLYPEATLKELLLWAVNRGLHVLSDEIYANSKFGVSVDEFVSLEKVASNAVKENLLSAELVAELVHTAYGMSKDFGMNGFRVGCLHTKSKDLLEFWQNMGMFAAVSNDTQHALAIMLEDELFVDSYVAENNRRLKNSYELLTRSLEMAKLKYMPACAAMFCWLDLRTLLTESTFKAEVCLWKEILDECRIVLTPGEACHYAEPGYFRVCYASMPPNQLQMACNRLAKFVEKKRRKRKAPEIACQQD</sequence>
<evidence type="ECO:0000259" key="4">
    <source>
        <dbReference type="Pfam" id="PF00155"/>
    </source>
</evidence>
<dbReference type="PROSITE" id="PS00105">
    <property type="entry name" value="AA_TRANSFER_CLASS_1"/>
    <property type="match status" value="1"/>
</dbReference>
<dbReference type="Pfam" id="PF00155">
    <property type="entry name" value="Aminotran_1_2"/>
    <property type="match status" value="1"/>
</dbReference>
<feature type="domain" description="Aminotransferase class I/classII large" evidence="4">
    <location>
        <begin position="84"/>
        <end position="435"/>
    </location>
</feature>
<evidence type="ECO:0000313" key="5">
    <source>
        <dbReference type="EMBL" id="CAK9233798.1"/>
    </source>
</evidence>
<dbReference type="InterPro" id="IPR015424">
    <property type="entry name" value="PyrdxlP-dep_Trfase"/>
</dbReference>
<evidence type="ECO:0000256" key="1">
    <source>
        <dbReference type="ARBA" id="ARBA00007441"/>
    </source>
</evidence>
<keyword evidence="6" id="KW-1185">Reference proteome</keyword>
<feature type="region of interest" description="Disordered" evidence="3">
    <location>
        <begin position="1"/>
        <end position="23"/>
    </location>
</feature>
<protein>
    <recommendedName>
        <fullName evidence="4">Aminotransferase class I/classII large domain-containing protein</fullName>
    </recommendedName>
</protein>
<dbReference type="PANTHER" id="PTHR43795:SF113">
    <property type="entry name" value="AMINOTRANSFERASE CLASS I_CLASSII DOMAIN-CONTAINING PROTEIN"/>
    <property type="match status" value="1"/>
</dbReference>
<dbReference type="PANTHER" id="PTHR43795">
    <property type="entry name" value="BIFUNCTIONAL ASPARTATE AMINOTRANSFERASE AND GLUTAMATE/ASPARTATE-PREPHENATE AMINOTRANSFERASE-RELATED"/>
    <property type="match status" value="1"/>
</dbReference>
<keyword evidence="2" id="KW-0663">Pyridoxal phosphate</keyword>
<gene>
    <name evidence="5" type="ORF">CSSPTR1EN2_LOCUS21711</name>
</gene>
<dbReference type="Gene3D" id="3.40.640.10">
    <property type="entry name" value="Type I PLP-dependent aspartate aminotransferase-like (Major domain)"/>
    <property type="match status" value="1"/>
</dbReference>
<dbReference type="PRINTS" id="PR00753">
    <property type="entry name" value="ACCSYNTHASE"/>
</dbReference>
<comment type="similarity">
    <text evidence="1">Belongs to the class-I pyridoxal-phosphate-dependent aminotransferase family.</text>
</comment>
<dbReference type="EMBL" id="OZ019900">
    <property type="protein sequence ID" value="CAK9233798.1"/>
    <property type="molecule type" value="Genomic_DNA"/>
</dbReference>
<dbReference type="SUPFAM" id="SSF53383">
    <property type="entry name" value="PLP-dependent transferases"/>
    <property type="match status" value="1"/>
</dbReference>
<accession>A0ABP0UYU6</accession>
<dbReference type="InterPro" id="IPR004838">
    <property type="entry name" value="NHTrfase_class1_PyrdxlP-BS"/>
</dbReference>
<reference evidence="5" key="1">
    <citation type="submission" date="2024-02" db="EMBL/GenBank/DDBJ databases">
        <authorList>
            <consortium name="ELIXIR-Norway"/>
            <consortium name="Elixir Norway"/>
        </authorList>
    </citation>
    <scope>NUCLEOTIDE SEQUENCE</scope>
</reference>
<dbReference type="InterPro" id="IPR050478">
    <property type="entry name" value="Ethylene_sulfur-biosynth"/>
</dbReference>
<evidence type="ECO:0000256" key="2">
    <source>
        <dbReference type="ARBA" id="ARBA00022898"/>
    </source>
</evidence>
<dbReference type="InterPro" id="IPR004839">
    <property type="entry name" value="Aminotransferase_I/II_large"/>
</dbReference>
<dbReference type="Gene3D" id="3.90.1150.10">
    <property type="entry name" value="Aspartate Aminotransferase, domain 1"/>
    <property type="match status" value="1"/>
</dbReference>
<dbReference type="InterPro" id="IPR015421">
    <property type="entry name" value="PyrdxlP-dep_Trfase_major"/>
</dbReference>
<dbReference type="InterPro" id="IPR015422">
    <property type="entry name" value="PyrdxlP-dep_Trfase_small"/>
</dbReference>
<organism evidence="5 6">
    <name type="scientific">Sphagnum troendelagicum</name>
    <dbReference type="NCBI Taxonomy" id="128251"/>
    <lineage>
        <taxon>Eukaryota</taxon>
        <taxon>Viridiplantae</taxon>
        <taxon>Streptophyta</taxon>
        <taxon>Embryophyta</taxon>
        <taxon>Bryophyta</taxon>
        <taxon>Sphagnophytina</taxon>
        <taxon>Sphagnopsida</taxon>
        <taxon>Sphagnales</taxon>
        <taxon>Sphagnaceae</taxon>
        <taxon>Sphagnum</taxon>
    </lineage>
</organism>
<dbReference type="CDD" id="cd00609">
    <property type="entry name" value="AAT_like"/>
    <property type="match status" value="1"/>
</dbReference>
<evidence type="ECO:0000313" key="6">
    <source>
        <dbReference type="Proteomes" id="UP001497512"/>
    </source>
</evidence>
<proteinExistence type="inferred from homology"/>
<evidence type="ECO:0000256" key="3">
    <source>
        <dbReference type="SAM" id="MobiDB-lite"/>
    </source>
</evidence>